<feature type="chain" id="PRO_5030702431" description="Putative auto-transporter adhesin head GIN domain-containing protein" evidence="1">
    <location>
        <begin position="18"/>
        <end position="248"/>
    </location>
</feature>
<dbReference type="Proteomes" id="UP000575241">
    <property type="component" value="Unassembled WGS sequence"/>
</dbReference>
<evidence type="ECO:0000259" key="2">
    <source>
        <dbReference type="Pfam" id="PF10988"/>
    </source>
</evidence>
<dbReference type="RefSeq" id="WP_184162813.1">
    <property type="nucleotide sequence ID" value="NZ_JACHLN010000001.1"/>
</dbReference>
<accession>A0A7W7JZ64</accession>
<feature type="domain" description="Putative auto-transporter adhesin head GIN" evidence="2">
    <location>
        <begin position="48"/>
        <end position="232"/>
    </location>
</feature>
<name>A0A7W7JZ64_9SPHN</name>
<proteinExistence type="predicted"/>
<dbReference type="PROSITE" id="PS51257">
    <property type="entry name" value="PROKAR_LIPOPROTEIN"/>
    <property type="match status" value="1"/>
</dbReference>
<comment type="caution">
    <text evidence="3">The sequence shown here is derived from an EMBL/GenBank/DDBJ whole genome shotgun (WGS) entry which is preliminary data.</text>
</comment>
<dbReference type="Pfam" id="PF10988">
    <property type="entry name" value="DUF2807"/>
    <property type="match status" value="1"/>
</dbReference>
<dbReference type="InterPro" id="IPR021255">
    <property type="entry name" value="DUF2807"/>
</dbReference>
<evidence type="ECO:0000313" key="4">
    <source>
        <dbReference type="Proteomes" id="UP000575241"/>
    </source>
</evidence>
<dbReference type="AlphaFoldDB" id="A0A7W7JZ64"/>
<dbReference type="EMBL" id="JACHLN010000001">
    <property type="protein sequence ID" value="MBB4837763.1"/>
    <property type="molecule type" value="Genomic_DNA"/>
</dbReference>
<organism evidence="3 4">
    <name type="scientific">Sphingomonas kyeonggiensis</name>
    <dbReference type="NCBI Taxonomy" id="1268553"/>
    <lineage>
        <taxon>Bacteria</taxon>
        <taxon>Pseudomonadati</taxon>
        <taxon>Pseudomonadota</taxon>
        <taxon>Alphaproteobacteria</taxon>
        <taxon>Sphingomonadales</taxon>
        <taxon>Sphingomonadaceae</taxon>
        <taxon>Sphingomonas</taxon>
    </lineage>
</organism>
<keyword evidence="4" id="KW-1185">Reference proteome</keyword>
<keyword evidence="1" id="KW-0732">Signal</keyword>
<reference evidence="3 4" key="1">
    <citation type="submission" date="2020-08" db="EMBL/GenBank/DDBJ databases">
        <title>Functional genomics of gut bacteria from endangered species of beetles.</title>
        <authorList>
            <person name="Carlos-Shanley C."/>
        </authorList>
    </citation>
    <scope>NUCLEOTIDE SEQUENCE [LARGE SCALE GENOMIC DNA]</scope>
    <source>
        <strain evidence="3 4">S00224</strain>
    </source>
</reference>
<protein>
    <recommendedName>
        <fullName evidence="2">Putative auto-transporter adhesin head GIN domain-containing protein</fullName>
    </recommendedName>
</protein>
<sequence>MRAALIALALLPLTGTAACHASWEKDGKEGHDTKPSGVIAKRSYDASGFTKIELRGPDDIDVTNGAQFTVSAEGDTAALDQLVVRVENGTLLVSRKDRHGFSWGNHEDHGVKVRVTLPSLTAVNLTGTGDIKIDKAEGDFHGAITGTGDIDIAALAATDTDLSITGTGNITVAGSGNRLNASIRGTGDIDAAKFAAKSASISILGPGSLRGNVSGGASISIAGPGDVDLTGGAKCAISATGPGEAHCS</sequence>
<gene>
    <name evidence="3" type="ORF">HNP52_000814</name>
</gene>
<evidence type="ECO:0000313" key="3">
    <source>
        <dbReference type="EMBL" id="MBB4837763.1"/>
    </source>
</evidence>
<evidence type="ECO:0000256" key="1">
    <source>
        <dbReference type="SAM" id="SignalP"/>
    </source>
</evidence>
<feature type="signal peptide" evidence="1">
    <location>
        <begin position="1"/>
        <end position="17"/>
    </location>
</feature>
<dbReference type="Gene3D" id="2.160.20.120">
    <property type="match status" value="1"/>
</dbReference>